<dbReference type="InterPro" id="IPR001279">
    <property type="entry name" value="Metallo-B-lactamas"/>
</dbReference>
<dbReference type="CDD" id="cd07731">
    <property type="entry name" value="ComA-like_MBL-fold"/>
    <property type="match status" value="1"/>
</dbReference>
<dbReference type="SUPFAM" id="SSF56281">
    <property type="entry name" value="Metallo-hydrolase/oxidoreductase"/>
    <property type="match status" value="1"/>
</dbReference>
<dbReference type="InterPro" id="IPR052159">
    <property type="entry name" value="Competence_DNA_uptake"/>
</dbReference>
<dbReference type="Gene3D" id="3.60.15.10">
    <property type="entry name" value="Ribonuclease Z/Hydroxyacylglutathione hydrolase-like"/>
    <property type="match status" value="1"/>
</dbReference>
<dbReference type="InterPro" id="IPR036866">
    <property type="entry name" value="RibonucZ/Hydroxyglut_hydro"/>
</dbReference>
<dbReference type="PANTHER" id="PTHR30619:SF1">
    <property type="entry name" value="RECOMBINATION PROTEIN 2"/>
    <property type="match status" value="1"/>
</dbReference>
<sequence>MKNWKIGIFLSTLFILNSIVWGVILFDHRDFGAQVYFLDVGQGDSQLVKADGANFLIDAGRNDVVLDNLEKILPFYGKKIDLIFLSHAQQDHAGGVFELIKNYGVGAVIYNGEKISVWEPLSDVLNENKIPYFSLAAGDSVGFGENVFKIIWPESGFLEGKHDENDASLVVKFENGTFSSLFAGDISSKAEKALTKILAVKADILKVPHHGSKYSSSAEFLEAVSPKISVIEVGKNSYGHPTDEALERLKNVGSQIFRTDRDGIVKVFYQDGFIKVSNSSVY</sequence>
<dbReference type="PATRIC" id="fig|1619011.3.peg.6"/>
<dbReference type="SMART" id="SM00849">
    <property type="entry name" value="Lactamase_B"/>
    <property type="match status" value="1"/>
</dbReference>
<evidence type="ECO:0000259" key="1">
    <source>
        <dbReference type="SMART" id="SM00849"/>
    </source>
</evidence>
<gene>
    <name evidence="2" type="ORF">UV58_C0001G0005</name>
</gene>
<accession>A0A0G1F8B4</accession>
<name>A0A0G1F8B4_9BACT</name>
<feature type="domain" description="Metallo-beta-lactamase" evidence="1">
    <location>
        <begin position="42"/>
        <end position="235"/>
    </location>
</feature>
<dbReference type="Pfam" id="PF00753">
    <property type="entry name" value="Lactamase_B"/>
    <property type="match status" value="1"/>
</dbReference>
<dbReference type="PANTHER" id="PTHR30619">
    <property type="entry name" value="DNA INTERNALIZATION/COMPETENCE PROTEIN COMEC/REC2"/>
    <property type="match status" value="1"/>
</dbReference>
<comment type="caution">
    <text evidence="2">The sequence shown here is derived from an EMBL/GenBank/DDBJ whole genome shotgun (WGS) entry which is preliminary data.</text>
</comment>
<evidence type="ECO:0000313" key="3">
    <source>
        <dbReference type="Proteomes" id="UP000034810"/>
    </source>
</evidence>
<proteinExistence type="predicted"/>
<dbReference type="EMBL" id="LCFA01000001">
    <property type="protein sequence ID" value="KKS83078.1"/>
    <property type="molecule type" value="Genomic_DNA"/>
</dbReference>
<protein>
    <submittedName>
        <fullName evidence="2">Internalization-related competence protein ComEC/Rec2 protein</fullName>
    </submittedName>
</protein>
<dbReference type="AlphaFoldDB" id="A0A0G1F8B4"/>
<dbReference type="Proteomes" id="UP000034810">
    <property type="component" value="Unassembled WGS sequence"/>
</dbReference>
<evidence type="ECO:0000313" key="2">
    <source>
        <dbReference type="EMBL" id="KKS83078.1"/>
    </source>
</evidence>
<dbReference type="InterPro" id="IPR035681">
    <property type="entry name" value="ComA-like_MBL"/>
</dbReference>
<organism evidence="2 3">
    <name type="scientific">Candidatus Wolfebacteria bacterium GW2011_GWC1_43_10</name>
    <dbReference type="NCBI Taxonomy" id="1619011"/>
    <lineage>
        <taxon>Bacteria</taxon>
        <taxon>Candidatus Wolfeibacteriota</taxon>
    </lineage>
</organism>
<reference evidence="2 3" key="1">
    <citation type="journal article" date="2015" name="Nature">
        <title>rRNA introns, odd ribosomes, and small enigmatic genomes across a large radiation of phyla.</title>
        <authorList>
            <person name="Brown C.T."/>
            <person name="Hug L.A."/>
            <person name="Thomas B.C."/>
            <person name="Sharon I."/>
            <person name="Castelle C.J."/>
            <person name="Singh A."/>
            <person name="Wilkins M.J."/>
            <person name="Williams K.H."/>
            <person name="Banfield J.F."/>
        </authorList>
    </citation>
    <scope>NUCLEOTIDE SEQUENCE [LARGE SCALE GENOMIC DNA]</scope>
</reference>